<keyword evidence="3" id="KW-0865">Zymogen</keyword>
<dbReference type="PIRSF" id="PIRSF001227">
    <property type="entry name" value="Pen_acylase"/>
    <property type="match status" value="1"/>
</dbReference>
<evidence type="ECO:0000256" key="4">
    <source>
        <dbReference type="SAM" id="MobiDB-lite"/>
    </source>
</evidence>
<dbReference type="InterPro" id="IPR043146">
    <property type="entry name" value="Penicillin_amidase_N_B-knob"/>
</dbReference>
<comment type="similarity">
    <text evidence="1">Belongs to the peptidase S45 family.</text>
</comment>
<dbReference type="CDD" id="cd03747">
    <property type="entry name" value="Ntn_PGA_like"/>
    <property type="match status" value="1"/>
</dbReference>
<accession>A0ABT6C4I1</accession>
<name>A0ABT6C4I1_9MICO</name>
<dbReference type="Gene3D" id="2.30.120.10">
    <property type="match status" value="1"/>
</dbReference>
<dbReference type="InterPro" id="IPR029055">
    <property type="entry name" value="Ntn_hydrolases_N"/>
</dbReference>
<protein>
    <submittedName>
        <fullName evidence="5">Penicillin acylase family protein</fullName>
    </submittedName>
</protein>
<dbReference type="Proteomes" id="UP001528912">
    <property type="component" value="Unassembled WGS sequence"/>
</dbReference>
<dbReference type="InterPro" id="IPR002692">
    <property type="entry name" value="S45"/>
</dbReference>
<dbReference type="Gene3D" id="1.10.439.10">
    <property type="entry name" value="Penicillin Amidohydrolase, domain 1"/>
    <property type="match status" value="1"/>
</dbReference>
<dbReference type="InterPro" id="IPR043147">
    <property type="entry name" value="Penicillin_amidase_A-knob"/>
</dbReference>
<feature type="region of interest" description="Disordered" evidence="4">
    <location>
        <begin position="234"/>
        <end position="262"/>
    </location>
</feature>
<dbReference type="PANTHER" id="PTHR34218:SF4">
    <property type="entry name" value="ACYL-HOMOSERINE LACTONE ACYLASE QUIP"/>
    <property type="match status" value="1"/>
</dbReference>
<sequence>MLSRPVVRRVLLAVSTVLVVALVIVGVLGVGLVRRSFPQLDGTIHLRDLSGPVEVVRDGQGVPQIYADTSEDLFRAQGFVTAQDRFFQMDVVRRAASGRLAALVGEPGVDSDKVTRTLGWRRVAQQELGLLQPDTQRYLRAYTDGVNSYLERRGTPSRVSMEYVVLGLSVPGKAIEPWTPVDSLVYLKALAWDLKGNYDTELLRARLSAVLTPQQVTSLFPAYDATRRPPILSAADWSPAAQATTTQPRATTTGSTTTPRPPVAALTAVPAAVPASYDTGQVGALTAAARTLDSVPVIAGRGEGLGSNSWVVSGRFTTTGKPMLANDPHLGLALPSIWYQTGLHCRTLSAACQYDVSGFTMPGLPGVVIGHNSRIAWGFTNLNPDVTDLYLEKVTGASYERDGIRVPLKVRRERIAVAGGSPVDITVRETVHGPLLSDADDDVRVAGQKGHVPGTDPSRYDVALAWTALSPGRTADALFGMGRAHSWAEFRSAAKDFAAPSQNMVFADTEGNIGYQAPGVVPIRRSSVAGSPPGFWPAPGWRSEFDWQGYVPYDRLPSRLNPPEGMIVTANNAVTTATSPYLTTEWAPGYRSSQILHRLQQATAGGRKISVDDMTRIQMDSTNPFARSLVPLLLRIDLGGDDFTGDGQQLLRGWDYTTPASGPQSAAAAYYNAVWRRALDLTFEELPKDLAPTGSARDQAVVEDLLQRPTDPWWDDVRTPAVTERRDEILRRALQEARLDLTREMGKDPGEWTWGQVHRLELKHVVLGGDGVPGIVHAAVNEGPWGLDGGQAVVNANAWDASKGFEVGAGPSMRMVVDLADLDRSRWVLLGGQSGHPFDGHYNDQSAAWRSGRTFAWPSSPEAVKRSGKHTLTFTSG</sequence>
<feature type="compositionally biased region" description="Low complexity" evidence="4">
    <location>
        <begin position="238"/>
        <end position="262"/>
    </location>
</feature>
<evidence type="ECO:0000256" key="2">
    <source>
        <dbReference type="ARBA" id="ARBA00022801"/>
    </source>
</evidence>
<evidence type="ECO:0000313" key="5">
    <source>
        <dbReference type="EMBL" id="MDF8263601.1"/>
    </source>
</evidence>
<evidence type="ECO:0000313" key="6">
    <source>
        <dbReference type="Proteomes" id="UP001528912"/>
    </source>
</evidence>
<keyword evidence="6" id="KW-1185">Reference proteome</keyword>
<gene>
    <name evidence="5" type="ORF">P4R38_04995</name>
</gene>
<dbReference type="InterPro" id="IPR014395">
    <property type="entry name" value="Pen/GL7ACA/AHL_acylase"/>
</dbReference>
<comment type="caution">
    <text evidence="5">The sequence shown here is derived from an EMBL/GenBank/DDBJ whole genome shotgun (WGS) entry which is preliminary data.</text>
</comment>
<dbReference type="EMBL" id="JAROAV010000015">
    <property type="protein sequence ID" value="MDF8263601.1"/>
    <property type="molecule type" value="Genomic_DNA"/>
</dbReference>
<dbReference type="Gene3D" id="1.10.1400.10">
    <property type="match status" value="1"/>
</dbReference>
<keyword evidence="2" id="KW-0378">Hydrolase</keyword>
<reference evidence="5 6" key="1">
    <citation type="submission" date="2023-03" db="EMBL/GenBank/DDBJ databases">
        <title>YIM 133296 draft genome.</title>
        <authorList>
            <person name="Xiong L."/>
        </authorList>
    </citation>
    <scope>NUCLEOTIDE SEQUENCE [LARGE SCALE GENOMIC DNA]</scope>
    <source>
        <strain evidence="5 6">YIM 133296</strain>
    </source>
</reference>
<proteinExistence type="inferred from homology"/>
<dbReference type="Gene3D" id="3.60.20.10">
    <property type="entry name" value="Glutamine Phosphoribosylpyrophosphate, subunit 1, domain 1"/>
    <property type="match status" value="1"/>
</dbReference>
<dbReference type="RefSeq" id="WP_277191292.1">
    <property type="nucleotide sequence ID" value="NZ_JAROAV010000015.1"/>
</dbReference>
<dbReference type="Pfam" id="PF01804">
    <property type="entry name" value="Penicil_amidase"/>
    <property type="match status" value="1"/>
</dbReference>
<organism evidence="5 6">
    <name type="scientific">Luteipulveratus flavus</name>
    <dbReference type="NCBI Taxonomy" id="3031728"/>
    <lineage>
        <taxon>Bacteria</taxon>
        <taxon>Bacillati</taxon>
        <taxon>Actinomycetota</taxon>
        <taxon>Actinomycetes</taxon>
        <taxon>Micrococcales</taxon>
        <taxon>Dermacoccaceae</taxon>
        <taxon>Luteipulveratus</taxon>
    </lineage>
</organism>
<dbReference type="SUPFAM" id="SSF56235">
    <property type="entry name" value="N-terminal nucleophile aminohydrolases (Ntn hydrolases)"/>
    <property type="match status" value="1"/>
</dbReference>
<dbReference type="InterPro" id="IPR023343">
    <property type="entry name" value="Penicillin_amidase_dom1"/>
</dbReference>
<evidence type="ECO:0000256" key="3">
    <source>
        <dbReference type="ARBA" id="ARBA00023145"/>
    </source>
</evidence>
<dbReference type="PANTHER" id="PTHR34218">
    <property type="entry name" value="PEPTIDASE S45 PENICILLIN AMIDASE"/>
    <property type="match status" value="1"/>
</dbReference>
<evidence type="ECO:0000256" key="1">
    <source>
        <dbReference type="ARBA" id="ARBA00006586"/>
    </source>
</evidence>